<protein>
    <submittedName>
        <fullName evidence="1">PhzF family phenazine biosynthesis protein</fullName>
    </submittedName>
</protein>
<dbReference type="Proteomes" id="UP001500556">
    <property type="component" value="Unassembled WGS sequence"/>
</dbReference>
<organism evidence="1 2">
    <name type="scientific">Pedococcus ginsenosidimutans</name>
    <dbReference type="NCBI Taxonomy" id="490570"/>
    <lineage>
        <taxon>Bacteria</taxon>
        <taxon>Bacillati</taxon>
        <taxon>Actinomycetota</taxon>
        <taxon>Actinomycetes</taxon>
        <taxon>Micrococcales</taxon>
        <taxon>Intrasporangiaceae</taxon>
        <taxon>Pedococcus</taxon>
    </lineage>
</organism>
<dbReference type="Pfam" id="PF02567">
    <property type="entry name" value="PhzC-PhzF"/>
    <property type="match status" value="1"/>
</dbReference>
<dbReference type="PANTHER" id="PTHR13774:SF32">
    <property type="entry name" value="ANTISENSE-ENHANCING SEQUENCE 1"/>
    <property type="match status" value="1"/>
</dbReference>
<dbReference type="InterPro" id="IPR003719">
    <property type="entry name" value="Phenazine_PhzF-like"/>
</dbReference>
<accession>A0ABP8YLY2</accession>
<proteinExistence type="predicted"/>
<name>A0ABP8YLY2_9MICO</name>
<dbReference type="SUPFAM" id="SSF54506">
    <property type="entry name" value="Diaminopimelate epimerase-like"/>
    <property type="match status" value="1"/>
</dbReference>
<evidence type="ECO:0000313" key="2">
    <source>
        <dbReference type="Proteomes" id="UP001500556"/>
    </source>
</evidence>
<comment type="caution">
    <text evidence="1">The sequence shown here is derived from an EMBL/GenBank/DDBJ whole genome shotgun (WGS) entry which is preliminary data.</text>
</comment>
<sequence length="290" mass="29904">MRLTYRLLNVFARPGDPFSGNPLAVVQDAADLSEDQMQGIARQFNLSETTFLVPAGDGDGADAGVRIFTPNYEMAFAGHPTLGTAHVVRALGLAGDALTLSMPAGVIPVAADGDTWTLTANPGSVQADYQVGEIAECVGLTADDLVGPVQQVSTGSAQVVARAADVDAVRRAVGDAAAMRRFAGMGTRGGETLVYLWCETGEGQVEARALFTQGSAAIEDPATGSACSNLGTWLAAQGRSGRWEVSQGQQVGRPSTLVLTVAPEGTVRVGGLVRDLGEGSSTCERRGVAP</sequence>
<dbReference type="NCBIfam" id="TIGR00654">
    <property type="entry name" value="PhzF_family"/>
    <property type="match status" value="1"/>
</dbReference>
<dbReference type="EMBL" id="BAABLO010000012">
    <property type="protein sequence ID" value="GAA4729729.1"/>
    <property type="molecule type" value="Genomic_DNA"/>
</dbReference>
<dbReference type="PIRSF" id="PIRSF016184">
    <property type="entry name" value="PhzC_PhzF"/>
    <property type="match status" value="1"/>
</dbReference>
<evidence type="ECO:0000313" key="1">
    <source>
        <dbReference type="EMBL" id="GAA4729729.1"/>
    </source>
</evidence>
<gene>
    <name evidence="1" type="ORF">GCM10025782_30890</name>
</gene>
<reference evidence="2" key="1">
    <citation type="journal article" date="2019" name="Int. J. Syst. Evol. Microbiol.">
        <title>The Global Catalogue of Microorganisms (GCM) 10K type strain sequencing project: providing services to taxonomists for standard genome sequencing and annotation.</title>
        <authorList>
            <consortium name="The Broad Institute Genomics Platform"/>
            <consortium name="The Broad Institute Genome Sequencing Center for Infectious Disease"/>
            <person name="Wu L."/>
            <person name="Ma J."/>
        </authorList>
    </citation>
    <scope>NUCLEOTIDE SEQUENCE [LARGE SCALE GENOMIC DNA]</scope>
    <source>
        <strain evidence="2">JCM 18961</strain>
    </source>
</reference>
<dbReference type="Gene3D" id="3.10.310.10">
    <property type="entry name" value="Diaminopimelate Epimerase, Chain A, domain 1"/>
    <property type="match status" value="2"/>
</dbReference>
<dbReference type="PANTHER" id="PTHR13774">
    <property type="entry name" value="PHENAZINE BIOSYNTHESIS PROTEIN"/>
    <property type="match status" value="1"/>
</dbReference>
<dbReference type="RefSeq" id="WP_345504697.1">
    <property type="nucleotide sequence ID" value="NZ_BAABLO010000012.1"/>
</dbReference>
<keyword evidence="2" id="KW-1185">Reference proteome</keyword>